<dbReference type="PANTHER" id="PTHR11054">
    <property type="entry name" value="6-PHOSPHOGLUCONOLACTONASE"/>
    <property type="match status" value="1"/>
</dbReference>
<evidence type="ECO:0000313" key="9">
    <source>
        <dbReference type="EMBL" id="ADC90206.1"/>
    </source>
</evidence>
<dbReference type="UniPathway" id="UPA00115">
    <property type="reaction ID" value="UER00409"/>
</dbReference>
<dbReference type="CDD" id="cd01400">
    <property type="entry name" value="6PGL"/>
    <property type="match status" value="1"/>
</dbReference>
<feature type="domain" description="Glucosamine/galactosamine-6-phosphate isomerase" evidence="8">
    <location>
        <begin position="11"/>
        <end position="201"/>
    </location>
</feature>
<evidence type="ECO:0000256" key="1">
    <source>
        <dbReference type="ARBA" id="ARBA00000832"/>
    </source>
</evidence>
<comment type="function">
    <text evidence="2 7">Hydrolysis of 6-phosphogluconolactone to 6-phosphogluconate.</text>
</comment>
<evidence type="ECO:0000256" key="7">
    <source>
        <dbReference type="RuleBase" id="RU365095"/>
    </source>
</evidence>
<sequence length="217" mass="24666">MNRESGISEVERGLLRFFRRVCDKFLQKKGSFHVAIAGGKTPMQFYRLLSTQPLAWDRIFFYLSDERYVDITSTASNYRNIRENLGYKARLFPVDTSLPPTESAKLYSYLLPPSLDMALLGVGVDGHTASIFPATHCHAVTEKVCVTKAPDGITRISLTEEYLRSSCLVVFLVKGEEKQHVIRKDLYDVNKPAGRVRGRRGTYLFSDMTCHTFTKIL</sequence>
<reference evidence="10" key="1">
    <citation type="journal article" date="2010" name="Stand. Genomic Sci.">
        <title>Complete genome sequence of Thermocrinis albus type strain (HI 11/12T).</title>
        <authorList>
            <person name="Wirth R."/>
            <person name="Sikorski J."/>
            <person name="Brambilla E."/>
            <person name="Misra M."/>
            <person name="Lapidus A."/>
            <person name="Copeland A."/>
            <person name="Nolan M."/>
            <person name="Lucas S."/>
            <person name="Chen F."/>
            <person name="Tice H."/>
            <person name="Cheng J.F."/>
            <person name="Han C."/>
            <person name="Detter J.C."/>
            <person name="Tapia R."/>
            <person name="Bruce D."/>
            <person name="Goodwin L."/>
            <person name="Pitluck S."/>
            <person name="Pati A."/>
            <person name="Anderson I."/>
            <person name="Ivanova N."/>
            <person name="Mavromatis K."/>
            <person name="Mikhailova N."/>
            <person name="Chen A."/>
            <person name="Palaniappan K."/>
            <person name="Bilek Y."/>
            <person name="Hader T."/>
            <person name="Land M."/>
            <person name="Hauser L."/>
            <person name="Chang Y.J."/>
            <person name="Jeffries C.D."/>
            <person name="Tindall B.J."/>
            <person name="Rohde M."/>
            <person name="Goker M."/>
            <person name="Bristow J."/>
            <person name="Eisen J.A."/>
            <person name="Markowitz V."/>
            <person name="Hugenholtz P."/>
            <person name="Kyrpides N.C."/>
            <person name="Klenk H.P."/>
        </authorList>
    </citation>
    <scope>NUCLEOTIDE SEQUENCE [LARGE SCALE GENOMIC DNA]</scope>
    <source>
        <strain evidence="10">DSM 14484 / JCM 11386 / HI 11/12</strain>
    </source>
</reference>
<dbReference type="GO" id="GO:0005975">
    <property type="term" value="P:carbohydrate metabolic process"/>
    <property type="evidence" value="ECO:0007669"/>
    <property type="project" value="UniProtKB-UniRule"/>
</dbReference>
<dbReference type="RefSeq" id="WP_012992612.1">
    <property type="nucleotide sequence ID" value="NC_013894.1"/>
</dbReference>
<organism evidence="9 10">
    <name type="scientific">Thermocrinis albus (strain DSM 14484 / JCM 11386 / HI 11/12)</name>
    <dbReference type="NCBI Taxonomy" id="638303"/>
    <lineage>
        <taxon>Bacteria</taxon>
        <taxon>Pseudomonadati</taxon>
        <taxon>Aquificota</taxon>
        <taxon>Aquificia</taxon>
        <taxon>Aquificales</taxon>
        <taxon>Aquificaceae</taxon>
        <taxon>Thermocrinis</taxon>
    </lineage>
</organism>
<dbReference type="EC" id="3.1.1.31" evidence="5 7"/>
<dbReference type="Gene3D" id="3.40.50.1360">
    <property type="match status" value="1"/>
</dbReference>
<dbReference type="Pfam" id="PF01182">
    <property type="entry name" value="Glucosamine_iso"/>
    <property type="match status" value="1"/>
</dbReference>
<comment type="pathway">
    <text evidence="3 7">Carbohydrate degradation; pentose phosphate pathway; D-ribulose 5-phosphate from D-glucose 6-phosphate (oxidative stage): step 2/3.</text>
</comment>
<dbReference type="eggNOG" id="COG0363">
    <property type="taxonomic scope" value="Bacteria"/>
</dbReference>
<dbReference type="Proteomes" id="UP000002043">
    <property type="component" value="Chromosome"/>
</dbReference>
<dbReference type="InterPro" id="IPR006148">
    <property type="entry name" value="Glc/Gal-6P_isomerase"/>
</dbReference>
<gene>
    <name evidence="7" type="primary">pgl</name>
    <name evidence="9" type="ordered locus">Thal_1578</name>
</gene>
<dbReference type="GO" id="GO:0006098">
    <property type="term" value="P:pentose-phosphate shunt"/>
    <property type="evidence" value="ECO:0007669"/>
    <property type="project" value="UniProtKB-UniPathway"/>
</dbReference>
<dbReference type="KEGG" id="tal:Thal_1578"/>
<evidence type="ECO:0000256" key="3">
    <source>
        <dbReference type="ARBA" id="ARBA00004961"/>
    </source>
</evidence>
<dbReference type="AlphaFoldDB" id="D3SN76"/>
<dbReference type="OrthoDB" id="9810967at2"/>
<accession>D3SN76</accession>
<keyword evidence="7" id="KW-0378">Hydrolase</keyword>
<dbReference type="NCBIfam" id="TIGR01198">
    <property type="entry name" value="pgl"/>
    <property type="match status" value="1"/>
</dbReference>
<comment type="similarity">
    <text evidence="4 7">Belongs to the glucosamine/galactosamine-6-phosphate isomerase family. 6-phosphogluconolactonase subfamily.</text>
</comment>
<dbReference type="InterPro" id="IPR037171">
    <property type="entry name" value="NagB/RpiA_transferase-like"/>
</dbReference>
<dbReference type="PANTHER" id="PTHR11054:SF0">
    <property type="entry name" value="6-PHOSPHOGLUCONOLACTONASE"/>
    <property type="match status" value="1"/>
</dbReference>
<evidence type="ECO:0000256" key="4">
    <source>
        <dbReference type="ARBA" id="ARBA00010662"/>
    </source>
</evidence>
<dbReference type="SUPFAM" id="SSF100950">
    <property type="entry name" value="NagB/RpiA/CoA transferase-like"/>
    <property type="match status" value="1"/>
</dbReference>
<evidence type="ECO:0000256" key="5">
    <source>
        <dbReference type="ARBA" id="ARBA00013198"/>
    </source>
</evidence>
<name>D3SN76_THEAH</name>
<dbReference type="EMBL" id="CP001931">
    <property type="protein sequence ID" value="ADC90206.1"/>
    <property type="molecule type" value="Genomic_DNA"/>
</dbReference>
<keyword evidence="10" id="KW-1185">Reference proteome</keyword>
<evidence type="ECO:0000256" key="6">
    <source>
        <dbReference type="ARBA" id="ARBA00020337"/>
    </source>
</evidence>
<dbReference type="GO" id="GO:0017057">
    <property type="term" value="F:6-phosphogluconolactonase activity"/>
    <property type="evidence" value="ECO:0007669"/>
    <property type="project" value="UniProtKB-UniRule"/>
</dbReference>
<proteinExistence type="inferred from homology"/>
<comment type="catalytic activity">
    <reaction evidence="1 7">
        <text>6-phospho-D-glucono-1,5-lactone + H2O = 6-phospho-D-gluconate + H(+)</text>
        <dbReference type="Rhea" id="RHEA:12556"/>
        <dbReference type="ChEBI" id="CHEBI:15377"/>
        <dbReference type="ChEBI" id="CHEBI:15378"/>
        <dbReference type="ChEBI" id="CHEBI:57955"/>
        <dbReference type="ChEBI" id="CHEBI:58759"/>
        <dbReference type="EC" id="3.1.1.31"/>
    </reaction>
</comment>
<dbReference type="HOGENOM" id="CLU_053947_2_0_0"/>
<evidence type="ECO:0000259" key="8">
    <source>
        <dbReference type="Pfam" id="PF01182"/>
    </source>
</evidence>
<evidence type="ECO:0000256" key="2">
    <source>
        <dbReference type="ARBA" id="ARBA00002681"/>
    </source>
</evidence>
<evidence type="ECO:0000313" key="10">
    <source>
        <dbReference type="Proteomes" id="UP000002043"/>
    </source>
</evidence>
<protein>
    <recommendedName>
        <fullName evidence="6 7">6-phosphogluconolactonase</fullName>
        <shortName evidence="7">6PGL</shortName>
        <ecNumber evidence="5 7">3.1.1.31</ecNumber>
    </recommendedName>
</protein>
<dbReference type="STRING" id="638303.Thal_1578"/>
<dbReference type="InterPro" id="IPR039104">
    <property type="entry name" value="6PGL"/>
</dbReference>
<dbReference type="InterPro" id="IPR005900">
    <property type="entry name" value="6-phosphogluconolactonase_DevB"/>
</dbReference>